<feature type="region of interest" description="Disordered" evidence="1">
    <location>
        <begin position="122"/>
        <end position="149"/>
    </location>
</feature>
<evidence type="ECO:0000256" key="1">
    <source>
        <dbReference type="SAM" id="MobiDB-lite"/>
    </source>
</evidence>
<proteinExistence type="predicted"/>
<gene>
    <name evidence="3" type="ORF">NP493_2416g00000</name>
</gene>
<evidence type="ECO:0000313" key="3">
    <source>
        <dbReference type="EMBL" id="KAK2152648.1"/>
    </source>
</evidence>
<protein>
    <submittedName>
        <fullName evidence="3">Uncharacterized protein</fullName>
    </submittedName>
</protein>
<dbReference type="Proteomes" id="UP001209878">
    <property type="component" value="Unassembled WGS sequence"/>
</dbReference>
<name>A0AAD9N248_RIDPI</name>
<reference evidence="3" key="1">
    <citation type="journal article" date="2023" name="Mol. Biol. Evol.">
        <title>Third-Generation Sequencing Reveals the Adaptive Role of the Epigenome in Three Deep-Sea Polychaetes.</title>
        <authorList>
            <person name="Perez M."/>
            <person name="Aroh O."/>
            <person name="Sun Y."/>
            <person name="Lan Y."/>
            <person name="Juniper S.K."/>
            <person name="Young C.R."/>
            <person name="Angers B."/>
            <person name="Qian P.Y."/>
        </authorList>
    </citation>
    <scope>NUCLEOTIDE SEQUENCE</scope>
    <source>
        <strain evidence="3">R07B-5</strain>
    </source>
</reference>
<feature type="signal peptide" evidence="2">
    <location>
        <begin position="1"/>
        <end position="22"/>
    </location>
</feature>
<keyword evidence="2" id="KW-0732">Signal</keyword>
<evidence type="ECO:0000256" key="2">
    <source>
        <dbReference type="SAM" id="SignalP"/>
    </source>
</evidence>
<accession>A0AAD9N248</accession>
<feature type="chain" id="PRO_5041914979" evidence="2">
    <location>
        <begin position="23"/>
        <end position="176"/>
    </location>
</feature>
<dbReference type="AlphaFoldDB" id="A0AAD9N248"/>
<comment type="caution">
    <text evidence="3">The sequence shown here is derived from an EMBL/GenBank/DDBJ whole genome shotgun (WGS) entry which is preliminary data.</text>
</comment>
<organism evidence="3 4">
    <name type="scientific">Ridgeia piscesae</name>
    <name type="common">Tubeworm</name>
    <dbReference type="NCBI Taxonomy" id="27915"/>
    <lineage>
        <taxon>Eukaryota</taxon>
        <taxon>Metazoa</taxon>
        <taxon>Spiralia</taxon>
        <taxon>Lophotrochozoa</taxon>
        <taxon>Annelida</taxon>
        <taxon>Polychaeta</taxon>
        <taxon>Sedentaria</taxon>
        <taxon>Canalipalpata</taxon>
        <taxon>Sabellida</taxon>
        <taxon>Siboglinidae</taxon>
        <taxon>Ridgeia</taxon>
    </lineage>
</organism>
<dbReference type="EMBL" id="JAODUO010002423">
    <property type="protein sequence ID" value="KAK2152648.1"/>
    <property type="molecule type" value="Genomic_DNA"/>
</dbReference>
<evidence type="ECO:0000313" key="4">
    <source>
        <dbReference type="Proteomes" id="UP001209878"/>
    </source>
</evidence>
<keyword evidence="4" id="KW-1185">Reference proteome</keyword>
<sequence>MPMKMLWLASVLLCVSWSSVSGQSTTDLWTERQTSLMEHTLDTLQEINSRLLSMETRQQTIASRLEYIENRQPSIESRLESIESHVLNATTPPTDTYGNYTGNGCVAGRLLERAVMAIQKKVKESGEDEETNDDIAAQEARGQGAGHTRTSLESLLRLLSLLDKDDDEETSTHLKR</sequence>